<dbReference type="PANTHER" id="PTHR10625:SF19">
    <property type="entry name" value="HISTONE DEACETYLASE 12"/>
    <property type="match status" value="1"/>
</dbReference>
<evidence type="ECO:0000256" key="1">
    <source>
        <dbReference type="ARBA" id="ARBA00005947"/>
    </source>
</evidence>
<keyword evidence="2" id="KW-0378">Hydrolase</keyword>
<dbReference type="PANTHER" id="PTHR10625">
    <property type="entry name" value="HISTONE DEACETYLASE HDAC1-RELATED"/>
    <property type="match status" value="1"/>
</dbReference>
<accession>A0A2D0NHL3</accession>
<evidence type="ECO:0000313" key="4">
    <source>
        <dbReference type="EMBL" id="PHN07967.1"/>
    </source>
</evidence>
<evidence type="ECO:0000259" key="3">
    <source>
        <dbReference type="Pfam" id="PF00850"/>
    </source>
</evidence>
<dbReference type="OrthoDB" id="9808367at2"/>
<protein>
    <submittedName>
        <fullName evidence="4">Histone deacetylase</fullName>
    </submittedName>
</protein>
<dbReference type="InterPro" id="IPR023696">
    <property type="entry name" value="Ureohydrolase_dom_sf"/>
</dbReference>
<dbReference type="InterPro" id="IPR000286">
    <property type="entry name" value="HDACs"/>
</dbReference>
<dbReference type="InterPro" id="IPR044150">
    <property type="entry name" value="HDAC_classIV"/>
</dbReference>
<dbReference type="Proteomes" id="UP000223913">
    <property type="component" value="Unassembled WGS sequence"/>
</dbReference>
<dbReference type="Pfam" id="PF00850">
    <property type="entry name" value="Hist_deacetyl"/>
    <property type="match status" value="1"/>
</dbReference>
<gene>
    <name evidence="4" type="ORF">CRP01_04220</name>
</gene>
<dbReference type="GO" id="GO:0016787">
    <property type="term" value="F:hydrolase activity"/>
    <property type="evidence" value="ECO:0007669"/>
    <property type="project" value="UniProtKB-KW"/>
</dbReference>
<dbReference type="SUPFAM" id="SSF52768">
    <property type="entry name" value="Arginase/deacetylase"/>
    <property type="match status" value="1"/>
</dbReference>
<dbReference type="EMBL" id="PDUD01000004">
    <property type="protein sequence ID" value="PHN07967.1"/>
    <property type="molecule type" value="Genomic_DNA"/>
</dbReference>
<dbReference type="Gene3D" id="3.40.800.20">
    <property type="entry name" value="Histone deacetylase domain"/>
    <property type="match status" value="1"/>
</dbReference>
<dbReference type="CDD" id="cd09993">
    <property type="entry name" value="HDAC_classIV"/>
    <property type="match status" value="1"/>
</dbReference>
<keyword evidence="5" id="KW-1185">Reference proteome</keyword>
<comment type="caution">
    <text evidence="4">The sequence shown here is derived from an EMBL/GenBank/DDBJ whole genome shotgun (WGS) entry which is preliminary data.</text>
</comment>
<dbReference type="RefSeq" id="WP_099148757.1">
    <property type="nucleotide sequence ID" value="NZ_PDUD01000004.1"/>
</dbReference>
<dbReference type="PRINTS" id="PR01270">
    <property type="entry name" value="HDASUPER"/>
</dbReference>
<evidence type="ECO:0000313" key="5">
    <source>
        <dbReference type="Proteomes" id="UP000223913"/>
    </source>
</evidence>
<proteinExistence type="inferred from homology"/>
<dbReference type="GO" id="GO:0004407">
    <property type="term" value="F:histone deacetylase activity"/>
    <property type="evidence" value="ECO:0007669"/>
    <property type="project" value="InterPro"/>
</dbReference>
<comment type="similarity">
    <text evidence="1">Belongs to the histone deacetylase family.</text>
</comment>
<dbReference type="InterPro" id="IPR023801">
    <property type="entry name" value="His_deacetylse_dom"/>
</dbReference>
<reference evidence="4 5" key="1">
    <citation type="submission" date="2017-10" db="EMBL/GenBank/DDBJ databases">
        <title>The draft genome sequence of Lewinella nigricans NBRC 102662.</title>
        <authorList>
            <person name="Wang K."/>
        </authorList>
    </citation>
    <scope>NUCLEOTIDE SEQUENCE [LARGE SCALE GENOMIC DNA]</scope>
    <source>
        <strain evidence="4 5">NBRC 102662</strain>
    </source>
</reference>
<feature type="domain" description="Histone deacetylase" evidence="3">
    <location>
        <begin position="18"/>
        <end position="283"/>
    </location>
</feature>
<evidence type="ECO:0000256" key="2">
    <source>
        <dbReference type="ARBA" id="ARBA00022801"/>
    </source>
</evidence>
<dbReference type="AlphaFoldDB" id="A0A2D0NHL3"/>
<sequence length="300" mass="34032">MLKIAFSPIYKYQLPEGHRFPMVKYELVPEQLLYEGTVTQSNFFHPEPLTEDQILLTHSPAYWNKLQEQKLSVKEVRAIGFPMRPELVWRGRHIAQGTIDCARYARQYGVSLNIAGGTHHAFADRGEGFCVFNDIAIAANYLLVTGEATKILVIDLDVHQGNGTASIFQHEDRVFTFSMHGEKNYPLRKERSDLDIPLPDKTTDKPYLKILKETLPRLIDEVQPDLAFYLSGVDVLESDRLGRLSLSLQGCKERDRYVFQTCKKNNLPVAVSMGGGYSPRIAAIIDAHANTYRVASEIYL</sequence>
<name>A0A2D0NHL3_FLAN2</name>
<organism evidence="4 5">
    <name type="scientific">Flavilitoribacter nigricans (strain ATCC 23147 / DSM 23189 / NBRC 102662 / NCIMB 1420 / SS-2)</name>
    <name type="common">Lewinella nigricans</name>
    <dbReference type="NCBI Taxonomy" id="1122177"/>
    <lineage>
        <taxon>Bacteria</taxon>
        <taxon>Pseudomonadati</taxon>
        <taxon>Bacteroidota</taxon>
        <taxon>Saprospiria</taxon>
        <taxon>Saprospirales</taxon>
        <taxon>Lewinellaceae</taxon>
        <taxon>Flavilitoribacter</taxon>
    </lineage>
</organism>
<dbReference type="GO" id="GO:0040029">
    <property type="term" value="P:epigenetic regulation of gene expression"/>
    <property type="evidence" value="ECO:0007669"/>
    <property type="project" value="TreeGrafter"/>
</dbReference>
<dbReference type="InterPro" id="IPR037138">
    <property type="entry name" value="His_deacetylse_dom_sf"/>
</dbReference>